<evidence type="ECO:0000256" key="1">
    <source>
        <dbReference type="SAM" id="MobiDB-lite"/>
    </source>
</evidence>
<protein>
    <recommendedName>
        <fullName evidence="5">DUF2946 domain-containing protein</fullName>
    </recommendedName>
</protein>
<name>A0A0P1G9G2_9RHOB</name>
<feature type="region of interest" description="Disordered" evidence="1">
    <location>
        <begin position="93"/>
        <end position="116"/>
    </location>
</feature>
<reference evidence="3 4" key="1">
    <citation type="submission" date="2015-09" db="EMBL/GenBank/DDBJ databases">
        <authorList>
            <consortium name="Swine Surveillance"/>
        </authorList>
    </citation>
    <scope>NUCLEOTIDE SEQUENCE [LARGE SCALE GENOMIC DNA]</scope>
    <source>
        <strain evidence="3 4">CECT 7648</strain>
    </source>
</reference>
<evidence type="ECO:0000256" key="2">
    <source>
        <dbReference type="SAM" id="SignalP"/>
    </source>
</evidence>
<dbReference type="Proteomes" id="UP000054935">
    <property type="component" value="Unassembled WGS sequence"/>
</dbReference>
<dbReference type="AlphaFoldDB" id="A0A0P1G9G2"/>
<evidence type="ECO:0000313" key="4">
    <source>
        <dbReference type="Proteomes" id="UP000054935"/>
    </source>
</evidence>
<evidence type="ECO:0000313" key="3">
    <source>
        <dbReference type="EMBL" id="CUH78108.1"/>
    </source>
</evidence>
<feature type="signal peptide" evidence="2">
    <location>
        <begin position="1"/>
        <end position="25"/>
    </location>
</feature>
<dbReference type="STRING" id="441103.TRN7648_01798"/>
<dbReference type="OrthoDB" id="7863585at2"/>
<evidence type="ECO:0008006" key="5">
    <source>
        <dbReference type="Google" id="ProtNLM"/>
    </source>
</evidence>
<sequence length="116" mass="11590">MKRFARPFAGVLLALMLAVTSLSMAVARGQAAPVGTMALCAGGVLQIVPVDADGQPTAPAHLCPDCALSLFVGLGEGFVLTAPQGVWLAAPAEARSSRSGGRVAPNAVARGPPSLV</sequence>
<dbReference type="EMBL" id="CYSE01000003">
    <property type="protein sequence ID" value="CUH78108.1"/>
    <property type="molecule type" value="Genomic_DNA"/>
</dbReference>
<feature type="chain" id="PRO_5006063209" description="DUF2946 domain-containing protein" evidence="2">
    <location>
        <begin position="26"/>
        <end position="116"/>
    </location>
</feature>
<keyword evidence="2" id="KW-0732">Signal</keyword>
<dbReference type="RefSeq" id="WP_058247313.1">
    <property type="nucleotide sequence ID" value="NZ_CYSE01000003.1"/>
</dbReference>
<gene>
    <name evidence="3" type="ORF">TRN7648_01798</name>
</gene>
<accession>A0A0P1G9G2</accession>
<organism evidence="3 4">
    <name type="scientific">Tropicibacter naphthalenivorans</name>
    <dbReference type="NCBI Taxonomy" id="441103"/>
    <lineage>
        <taxon>Bacteria</taxon>
        <taxon>Pseudomonadati</taxon>
        <taxon>Pseudomonadota</taxon>
        <taxon>Alphaproteobacteria</taxon>
        <taxon>Rhodobacterales</taxon>
        <taxon>Roseobacteraceae</taxon>
        <taxon>Tropicibacter</taxon>
    </lineage>
</organism>
<keyword evidence="4" id="KW-1185">Reference proteome</keyword>
<proteinExistence type="predicted"/>